<comment type="caution">
    <text evidence="2">The sequence shown here is derived from an EMBL/GenBank/DDBJ whole genome shotgun (WGS) entry which is preliminary data.</text>
</comment>
<evidence type="ECO:0000313" key="2">
    <source>
        <dbReference type="EMBL" id="MDQ0446430.1"/>
    </source>
</evidence>
<feature type="compositionally biased region" description="Basic and acidic residues" evidence="1">
    <location>
        <begin position="337"/>
        <end position="351"/>
    </location>
</feature>
<sequence>MTERPHRRSVLALLAGAAGLHPMAVARGQGLGGSGAIGTIRGLAPLIVNAQRIAPAPDVAVRIDGQLASVADLAVGQVARIVGRAEADGLAAAAIDVTSEVVGSVEAAAPGRLIVLGQRVITAGLPGEWRPGTRVAVSGLRRLDGVIVASLVTARGPGLDRVAGPVRRGADGGSMIGNLPLLGGAPLQSGSRALATGSAEGGALRVFEAVPDSRPFPAGLWSVSVEVYLGRAGTALALGSGVPLTGEPGPSLPQVGSVRAIVTASLGPEGGLVLDHLDILERVDHADAALSDLQYEPDRIDLRKLTSPAREPSGRDPNLQRAGSRMLDTRPGGDISRPPDDASLRDADRNPRAGSNGLATGRGAGTRAGPGPNGPTYPGSGGADAPSNIPGFRR</sequence>
<evidence type="ECO:0000313" key="3">
    <source>
        <dbReference type="Proteomes" id="UP001231124"/>
    </source>
</evidence>
<proteinExistence type="predicted"/>
<dbReference type="Proteomes" id="UP001231124">
    <property type="component" value="Unassembled WGS sequence"/>
</dbReference>
<protein>
    <recommendedName>
        <fullName evidence="4">DUF5666 domain-containing protein</fullName>
    </recommendedName>
</protein>
<organism evidence="2 3">
    <name type="scientific">Methylobacterium aerolatum</name>
    <dbReference type="NCBI Taxonomy" id="418708"/>
    <lineage>
        <taxon>Bacteria</taxon>
        <taxon>Pseudomonadati</taxon>
        <taxon>Pseudomonadota</taxon>
        <taxon>Alphaproteobacteria</taxon>
        <taxon>Hyphomicrobiales</taxon>
        <taxon>Methylobacteriaceae</taxon>
        <taxon>Methylobacterium</taxon>
    </lineage>
</organism>
<name>A0ABU0HVS4_9HYPH</name>
<dbReference type="EMBL" id="JAUSVP010000002">
    <property type="protein sequence ID" value="MDQ0446430.1"/>
    <property type="molecule type" value="Genomic_DNA"/>
</dbReference>
<dbReference type="RefSeq" id="WP_238201211.1">
    <property type="nucleotide sequence ID" value="NZ_BPQE01000002.1"/>
</dbReference>
<keyword evidence="3" id="KW-1185">Reference proteome</keyword>
<reference evidence="2 3" key="1">
    <citation type="submission" date="2023-07" db="EMBL/GenBank/DDBJ databases">
        <title>Genomic Encyclopedia of Type Strains, Phase IV (KMG-IV): sequencing the most valuable type-strain genomes for metagenomic binning, comparative biology and taxonomic classification.</title>
        <authorList>
            <person name="Goeker M."/>
        </authorList>
    </citation>
    <scope>NUCLEOTIDE SEQUENCE [LARGE SCALE GENOMIC DNA]</scope>
    <source>
        <strain evidence="2 3">DSM 19013</strain>
    </source>
</reference>
<accession>A0ABU0HVS4</accession>
<gene>
    <name evidence="2" type="ORF">QO012_000919</name>
</gene>
<evidence type="ECO:0008006" key="4">
    <source>
        <dbReference type="Google" id="ProtNLM"/>
    </source>
</evidence>
<evidence type="ECO:0000256" key="1">
    <source>
        <dbReference type="SAM" id="MobiDB-lite"/>
    </source>
</evidence>
<feature type="region of interest" description="Disordered" evidence="1">
    <location>
        <begin position="301"/>
        <end position="394"/>
    </location>
</feature>